<dbReference type="Pfam" id="PF05685">
    <property type="entry name" value="Uma2"/>
    <property type="match status" value="1"/>
</dbReference>
<keyword evidence="2" id="KW-0378">Hydrolase</keyword>
<keyword evidence="2" id="KW-0255">Endonuclease</keyword>
<dbReference type="InterPro" id="IPR008538">
    <property type="entry name" value="Uma2"/>
</dbReference>
<sequence length="196" mass="21424">MAAPAQVPLDPFAGPWTEESFLDLPDDFRRAELLDGALLVSPHPGTPHMRLSARLWNLFEGARGDDLEALIEVNIRLGPERILIPDISVVAAGAGIDPDVVKWEARHVRMVVEIDGPNRRRFSERIKPALYAAAGIPHMLRIDLTDHGPDASAYDLRDGTWAETARARPGEELILTDPVPLSVDLAALLGAPRLAE</sequence>
<dbReference type="PANTHER" id="PTHR35400">
    <property type="entry name" value="SLR1083 PROTEIN"/>
    <property type="match status" value="1"/>
</dbReference>
<proteinExistence type="predicted"/>
<keyword evidence="2" id="KW-0540">Nuclease</keyword>
<dbReference type="GO" id="GO:0004519">
    <property type="term" value="F:endonuclease activity"/>
    <property type="evidence" value="ECO:0007669"/>
    <property type="project" value="UniProtKB-KW"/>
</dbReference>
<dbReference type="CDD" id="cd06260">
    <property type="entry name" value="DUF820-like"/>
    <property type="match status" value="1"/>
</dbReference>
<dbReference type="RefSeq" id="WP_349299364.1">
    <property type="nucleotide sequence ID" value="NZ_JBEDNQ010000007.1"/>
</dbReference>
<gene>
    <name evidence="2" type="ORF">WIS52_17620</name>
</gene>
<evidence type="ECO:0000313" key="2">
    <source>
        <dbReference type="EMBL" id="MEQ3552295.1"/>
    </source>
</evidence>
<dbReference type="Proteomes" id="UP001494902">
    <property type="component" value="Unassembled WGS sequence"/>
</dbReference>
<comment type="caution">
    <text evidence="2">The sequence shown here is derived from an EMBL/GenBank/DDBJ whole genome shotgun (WGS) entry which is preliminary data.</text>
</comment>
<evidence type="ECO:0000313" key="3">
    <source>
        <dbReference type="Proteomes" id="UP001494902"/>
    </source>
</evidence>
<evidence type="ECO:0000259" key="1">
    <source>
        <dbReference type="Pfam" id="PF05685"/>
    </source>
</evidence>
<name>A0ABV1KCW1_9PSEU</name>
<keyword evidence="3" id="KW-1185">Reference proteome</keyword>
<dbReference type="InterPro" id="IPR011335">
    <property type="entry name" value="Restrct_endonuc-II-like"/>
</dbReference>
<dbReference type="EMBL" id="JBEDNQ010000007">
    <property type="protein sequence ID" value="MEQ3552295.1"/>
    <property type="molecule type" value="Genomic_DNA"/>
</dbReference>
<protein>
    <submittedName>
        <fullName evidence="2">Uma2 family endonuclease</fullName>
    </submittedName>
</protein>
<dbReference type="SUPFAM" id="SSF52980">
    <property type="entry name" value="Restriction endonuclease-like"/>
    <property type="match status" value="1"/>
</dbReference>
<organism evidence="2 3">
    <name type="scientific">Pseudonocardia nematodicida</name>
    <dbReference type="NCBI Taxonomy" id="1206997"/>
    <lineage>
        <taxon>Bacteria</taxon>
        <taxon>Bacillati</taxon>
        <taxon>Actinomycetota</taxon>
        <taxon>Actinomycetes</taxon>
        <taxon>Pseudonocardiales</taxon>
        <taxon>Pseudonocardiaceae</taxon>
        <taxon>Pseudonocardia</taxon>
    </lineage>
</organism>
<feature type="domain" description="Putative restriction endonuclease" evidence="1">
    <location>
        <begin position="19"/>
        <end position="185"/>
    </location>
</feature>
<dbReference type="InterPro" id="IPR012296">
    <property type="entry name" value="Nuclease_put_TT1808"/>
</dbReference>
<dbReference type="PANTHER" id="PTHR35400:SF3">
    <property type="entry name" value="SLL1072 PROTEIN"/>
    <property type="match status" value="1"/>
</dbReference>
<accession>A0ABV1KCW1</accession>
<dbReference type="Gene3D" id="3.90.1570.10">
    <property type="entry name" value="tt1808, chain A"/>
    <property type="match status" value="1"/>
</dbReference>
<reference evidence="2 3" key="1">
    <citation type="submission" date="2024-03" db="EMBL/GenBank/DDBJ databases">
        <title>Draft genome sequence of Pseudonocardia nematodicida JCM 31783.</title>
        <authorList>
            <person name="Butdee W."/>
            <person name="Duangmal K."/>
        </authorList>
    </citation>
    <scope>NUCLEOTIDE SEQUENCE [LARGE SCALE GENOMIC DNA]</scope>
    <source>
        <strain evidence="2 3">JCM 31783</strain>
    </source>
</reference>